<dbReference type="InterPro" id="IPR052902">
    <property type="entry name" value="ABC-2_transporter"/>
</dbReference>
<dbReference type="AlphaFoldDB" id="A0A918LWI4"/>
<feature type="transmembrane region" description="Helical" evidence="5">
    <location>
        <begin position="106"/>
        <end position="132"/>
    </location>
</feature>
<dbReference type="PANTHER" id="PTHR43027:SF2">
    <property type="entry name" value="TRANSPORT PERMEASE PROTEIN"/>
    <property type="match status" value="1"/>
</dbReference>
<reference evidence="8" key="2">
    <citation type="submission" date="2020-09" db="EMBL/GenBank/DDBJ databases">
        <authorList>
            <person name="Sun Q."/>
            <person name="Ohkuma M."/>
        </authorList>
    </citation>
    <scope>NUCLEOTIDE SEQUENCE</scope>
    <source>
        <strain evidence="8">JCM 4125</strain>
    </source>
</reference>
<feature type="transmembrane region" description="Helical" evidence="5">
    <location>
        <begin position="76"/>
        <end position="94"/>
    </location>
</feature>
<feature type="compositionally biased region" description="Gly residues" evidence="6">
    <location>
        <begin position="1"/>
        <end position="21"/>
    </location>
</feature>
<comment type="subcellular location">
    <subcellularLocation>
        <location evidence="5">Cell membrane</location>
        <topology evidence="5">Multi-pass membrane protein</topology>
    </subcellularLocation>
    <subcellularLocation>
        <location evidence="1">Membrane</location>
        <topology evidence="1">Multi-pass membrane protein</topology>
    </subcellularLocation>
</comment>
<evidence type="ECO:0000313" key="9">
    <source>
        <dbReference type="Proteomes" id="UP000646776"/>
    </source>
</evidence>
<dbReference type="PROSITE" id="PS51012">
    <property type="entry name" value="ABC_TM2"/>
    <property type="match status" value="1"/>
</dbReference>
<feature type="domain" description="ABC transmembrane type-2" evidence="7">
    <location>
        <begin position="74"/>
        <end position="297"/>
    </location>
</feature>
<accession>A0A918LWI4</accession>
<dbReference type="GO" id="GO:0140359">
    <property type="term" value="F:ABC-type transporter activity"/>
    <property type="evidence" value="ECO:0007669"/>
    <property type="project" value="InterPro"/>
</dbReference>
<evidence type="ECO:0000256" key="5">
    <source>
        <dbReference type="RuleBase" id="RU361157"/>
    </source>
</evidence>
<feature type="transmembrane region" description="Helical" evidence="5">
    <location>
        <begin position="153"/>
        <end position="178"/>
    </location>
</feature>
<feature type="transmembrane region" description="Helical" evidence="5">
    <location>
        <begin position="190"/>
        <end position="212"/>
    </location>
</feature>
<feature type="transmembrane region" description="Helical" evidence="5">
    <location>
        <begin position="277"/>
        <end position="298"/>
    </location>
</feature>
<evidence type="ECO:0000256" key="2">
    <source>
        <dbReference type="ARBA" id="ARBA00022692"/>
    </source>
</evidence>
<keyword evidence="2 5" id="KW-0812">Transmembrane</keyword>
<evidence type="ECO:0000259" key="7">
    <source>
        <dbReference type="PROSITE" id="PS51012"/>
    </source>
</evidence>
<keyword evidence="4 5" id="KW-0472">Membrane</keyword>
<dbReference type="Pfam" id="PF01061">
    <property type="entry name" value="ABC2_membrane"/>
    <property type="match status" value="1"/>
</dbReference>
<protein>
    <recommendedName>
        <fullName evidence="5">Transport permease protein</fullName>
    </recommendedName>
</protein>
<sequence length="304" mass="31270">MSGLTNEGGGMNGDGGMGDGASGSARGGARVEASGAVVKGAARPVGSARPVTTPASRMAALARAELTLLGRSKSTLLAAVLVPLVLPLSLASVVEDMEVQDVGLTTGLVLLPAAIGFSLLFGVYSALAAIYTARREELVLKRLRTGELRDAEILTGAALPVLATGLAQSLVLVTGSTILLDIPAPEAPHLAVLGLLTGLAMCAALAAVTAAVTRTVESAQVTTMPMVLVSMIGSGVTVPLELLPDRLASFCELLPLSPVIVLIRGGWTGDLSAYECLRAIAIALAWTVLAVFAVRRWFRWEPRR</sequence>
<gene>
    <name evidence="8" type="ORF">GCM10010226_41820</name>
</gene>
<evidence type="ECO:0000313" key="8">
    <source>
        <dbReference type="EMBL" id="GGT60099.1"/>
    </source>
</evidence>
<dbReference type="Proteomes" id="UP000646776">
    <property type="component" value="Unassembled WGS sequence"/>
</dbReference>
<dbReference type="PANTHER" id="PTHR43027">
    <property type="entry name" value="DOXORUBICIN RESISTANCE ABC TRANSPORTER PERMEASE PROTEIN DRRC-RELATED"/>
    <property type="match status" value="1"/>
</dbReference>
<keyword evidence="9" id="KW-1185">Reference proteome</keyword>
<keyword evidence="3 5" id="KW-1133">Transmembrane helix</keyword>
<dbReference type="EMBL" id="BMSA01000012">
    <property type="protein sequence ID" value="GGT60099.1"/>
    <property type="molecule type" value="Genomic_DNA"/>
</dbReference>
<comment type="caution">
    <text evidence="8">The sequence shown here is derived from an EMBL/GenBank/DDBJ whole genome shotgun (WGS) entry which is preliminary data.</text>
</comment>
<proteinExistence type="inferred from homology"/>
<keyword evidence="5" id="KW-0813">Transport</keyword>
<organism evidence="8 9">
    <name type="scientific">Streptomyces phaeofaciens</name>
    <dbReference type="NCBI Taxonomy" id="68254"/>
    <lineage>
        <taxon>Bacteria</taxon>
        <taxon>Bacillati</taxon>
        <taxon>Actinomycetota</taxon>
        <taxon>Actinomycetes</taxon>
        <taxon>Kitasatosporales</taxon>
        <taxon>Streptomycetaceae</taxon>
        <taxon>Streptomyces</taxon>
    </lineage>
</organism>
<name>A0A918LWI4_9ACTN</name>
<evidence type="ECO:0000256" key="6">
    <source>
        <dbReference type="SAM" id="MobiDB-lite"/>
    </source>
</evidence>
<keyword evidence="5" id="KW-1003">Cell membrane</keyword>
<evidence type="ECO:0000256" key="3">
    <source>
        <dbReference type="ARBA" id="ARBA00022989"/>
    </source>
</evidence>
<dbReference type="InterPro" id="IPR047817">
    <property type="entry name" value="ABC2_TM_bact-type"/>
</dbReference>
<feature type="region of interest" description="Disordered" evidence="6">
    <location>
        <begin position="1"/>
        <end position="27"/>
    </location>
</feature>
<evidence type="ECO:0000256" key="1">
    <source>
        <dbReference type="ARBA" id="ARBA00004141"/>
    </source>
</evidence>
<evidence type="ECO:0000256" key="4">
    <source>
        <dbReference type="ARBA" id="ARBA00023136"/>
    </source>
</evidence>
<dbReference type="GO" id="GO:0005886">
    <property type="term" value="C:plasma membrane"/>
    <property type="evidence" value="ECO:0007669"/>
    <property type="project" value="UniProtKB-SubCell"/>
</dbReference>
<dbReference type="InterPro" id="IPR013525">
    <property type="entry name" value="ABC2_TM"/>
</dbReference>
<reference evidence="8" key="1">
    <citation type="journal article" date="2014" name="Int. J. Syst. Evol. Microbiol.">
        <title>Complete genome sequence of Corynebacterium casei LMG S-19264T (=DSM 44701T), isolated from a smear-ripened cheese.</title>
        <authorList>
            <consortium name="US DOE Joint Genome Institute (JGI-PGF)"/>
            <person name="Walter F."/>
            <person name="Albersmeier A."/>
            <person name="Kalinowski J."/>
            <person name="Ruckert C."/>
        </authorList>
    </citation>
    <scope>NUCLEOTIDE SEQUENCE</scope>
    <source>
        <strain evidence="8">JCM 4125</strain>
    </source>
</reference>
<comment type="similarity">
    <text evidence="5">Belongs to the ABC-2 integral membrane protein family.</text>
</comment>
<feature type="transmembrane region" description="Helical" evidence="5">
    <location>
        <begin position="224"/>
        <end position="243"/>
    </location>
</feature>